<keyword evidence="2 4" id="KW-0560">Oxidoreductase</keyword>
<dbReference type="InterPro" id="IPR016163">
    <property type="entry name" value="Ald_DH_C"/>
</dbReference>
<dbReference type="InterPro" id="IPR016161">
    <property type="entry name" value="Ald_DH/histidinol_DH"/>
</dbReference>
<dbReference type="SUPFAM" id="SSF53720">
    <property type="entry name" value="ALDH-like"/>
    <property type="match status" value="1"/>
</dbReference>
<dbReference type="PANTHER" id="PTHR11699">
    <property type="entry name" value="ALDEHYDE DEHYDROGENASE-RELATED"/>
    <property type="match status" value="1"/>
</dbReference>
<evidence type="ECO:0000256" key="3">
    <source>
        <dbReference type="PROSITE-ProRule" id="PRU10007"/>
    </source>
</evidence>
<evidence type="ECO:0000313" key="6">
    <source>
        <dbReference type="EMBL" id="NYG59569.1"/>
    </source>
</evidence>
<evidence type="ECO:0000256" key="2">
    <source>
        <dbReference type="ARBA" id="ARBA00023002"/>
    </source>
</evidence>
<feature type="active site" evidence="3">
    <location>
        <position position="269"/>
    </location>
</feature>
<comment type="similarity">
    <text evidence="1 4">Belongs to the aldehyde dehydrogenase family.</text>
</comment>
<dbReference type="Gene3D" id="3.40.309.10">
    <property type="entry name" value="Aldehyde Dehydrogenase, Chain A, domain 2"/>
    <property type="match status" value="1"/>
</dbReference>
<dbReference type="EMBL" id="JACCAA010000001">
    <property type="protein sequence ID" value="NYG59569.1"/>
    <property type="molecule type" value="Genomic_DNA"/>
</dbReference>
<organism evidence="6 7">
    <name type="scientific">Nocardioides daedukensis</name>
    <dbReference type="NCBI Taxonomy" id="634462"/>
    <lineage>
        <taxon>Bacteria</taxon>
        <taxon>Bacillati</taxon>
        <taxon>Actinomycetota</taxon>
        <taxon>Actinomycetes</taxon>
        <taxon>Propionibacteriales</taxon>
        <taxon>Nocardioidaceae</taxon>
        <taxon>Nocardioides</taxon>
    </lineage>
</organism>
<dbReference type="InterPro" id="IPR015590">
    <property type="entry name" value="Aldehyde_DH_dom"/>
</dbReference>
<dbReference type="PROSITE" id="PS00687">
    <property type="entry name" value="ALDEHYDE_DEHYDR_GLU"/>
    <property type="match status" value="1"/>
</dbReference>
<dbReference type="Pfam" id="PF00171">
    <property type="entry name" value="Aldedh"/>
    <property type="match status" value="1"/>
</dbReference>
<feature type="domain" description="Aldehyde dehydrogenase" evidence="5">
    <location>
        <begin position="40"/>
        <end position="492"/>
    </location>
</feature>
<keyword evidence="7" id="KW-1185">Reference proteome</keyword>
<protein>
    <submittedName>
        <fullName evidence="6">Aldehyde dehydrogenase (NAD+)</fullName>
        <ecNumber evidence="6">1.2.1.3</ecNumber>
    </submittedName>
</protein>
<evidence type="ECO:0000313" key="7">
    <source>
        <dbReference type="Proteomes" id="UP000540656"/>
    </source>
</evidence>
<gene>
    <name evidence="6" type="ORF">BJ980_002492</name>
</gene>
<dbReference type="AlphaFoldDB" id="A0A7Y9S216"/>
<reference evidence="6 7" key="1">
    <citation type="submission" date="2020-07" db="EMBL/GenBank/DDBJ databases">
        <title>Sequencing the genomes of 1000 actinobacteria strains.</title>
        <authorList>
            <person name="Klenk H.-P."/>
        </authorList>
    </citation>
    <scope>NUCLEOTIDE SEQUENCE [LARGE SCALE GENOMIC DNA]</scope>
    <source>
        <strain evidence="6 7">DSM 23819</strain>
    </source>
</reference>
<evidence type="ECO:0000256" key="4">
    <source>
        <dbReference type="RuleBase" id="RU003345"/>
    </source>
</evidence>
<evidence type="ECO:0000259" key="5">
    <source>
        <dbReference type="Pfam" id="PF00171"/>
    </source>
</evidence>
<dbReference type="EC" id="1.2.1.3" evidence="6"/>
<comment type="caution">
    <text evidence="6">The sequence shown here is derived from an EMBL/GenBank/DDBJ whole genome shotgun (WGS) entry which is preliminary data.</text>
</comment>
<dbReference type="FunFam" id="3.40.605.10:FF:000007">
    <property type="entry name" value="NAD/NADP-dependent betaine aldehyde dehydrogenase"/>
    <property type="match status" value="1"/>
</dbReference>
<accession>A0A7Y9S216</accession>
<evidence type="ECO:0000256" key="1">
    <source>
        <dbReference type="ARBA" id="ARBA00009986"/>
    </source>
</evidence>
<dbReference type="InterPro" id="IPR016162">
    <property type="entry name" value="Ald_DH_N"/>
</dbReference>
<dbReference type="FunFam" id="3.40.309.10:FF:000012">
    <property type="entry name" value="Betaine aldehyde dehydrogenase"/>
    <property type="match status" value="1"/>
</dbReference>
<dbReference type="RefSeq" id="WP_179502604.1">
    <property type="nucleotide sequence ID" value="NZ_JACCAA010000001.1"/>
</dbReference>
<dbReference type="Gene3D" id="3.40.605.10">
    <property type="entry name" value="Aldehyde Dehydrogenase, Chain A, domain 1"/>
    <property type="match status" value="1"/>
</dbReference>
<name>A0A7Y9S216_9ACTN</name>
<sequence>MTTEVSPTLSHVSAQTESYLKDKFFGHVIDGAVVESIGGGTMPVIDPSTGIQIATAASGETADVDRVVTSSRRAFDEGTWRNLAPLEKEHRLHRLARLIDENRTVFGDLDAIDAGLLRTYTAFLEDFGVNATSYFAGWPSKLHGSIPPVPTGMNVQHRRVPRGVVGLIVPWNGPTAVVAMAAAALAAGNSVILKAAENTPMSAVLMAELAFEAGIPAGAFNVLQGTGQAVGSALVEHPGTDFISFTGSAATGRAIQSTAARSLTPVALELGGKSPFIVFDDAEIASTAAAATAAVWSGQGQICTAGSRVLVQRSIHDEFVAAMVDASRSVTVGHVFDASATLGPLVSQTQLDRVAAYVDLGRSEGVQVALDGGVTGDGGFFHEPVIFTDVRNEMRIAQEEIFGPVMSVIPFDDEADALRIANDVDYGLAAGIFTNDLRRSQRMTDGLDVGTVWVNTYQAGYPTVSYGGVKQSGYGRTLGEEMVHELTHIKSVWIAQ</sequence>
<dbReference type="GO" id="GO:0004029">
    <property type="term" value="F:aldehyde dehydrogenase (NAD+) activity"/>
    <property type="evidence" value="ECO:0007669"/>
    <property type="project" value="UniProtKB-EC"/>
</dbReference>
<dbReference type="Proteomes" id="UP000540656">
    <property type="component" value="Unassembled WGS sequence"/>
</dbReference>
<proteinExistence type="inferred from homology"/>
<dbReference type="InterPro" id="IPR029510">
    <property type="entry name" value="Ald_DH_CS_GLU"/>
</dbReference>